<dbReference type="GO" id="GO:0006520">
    <property type="term" value="P:amino acid metabolic process"/>
    <property type="evidence" value="ECO:0007669"/>
    <property type="project" value="UniProtKB-ARBA"/>
</dbReference>
<dbReference type="EMBL" id="KZ293645">
    <property type="protein sequence ID" value="PBL02850.1"/>
    <property type="molecule type" value="Genomic_DNA"/>
</dbReference>
<name>A0A2H3E5Y9_ARMGA</name>
<feature type="region of interest" description="Disordered" evidence="1">
    <location>
        <begin position="68"/>
        <end position="87"/>
    </location>
</feature>
<gene>
    <name evidence="3" type="ORF">ARMGADRAFT_981721</name>
</gene>
<dbReference type="Proteomes" id="UP000217790">
    <property type="component" value="Unassembled WGS sequence"/>
</dbReference>
<feature type="region of interest" description="Disordered" evidence="1">
    <location>
        <begin position="245"/>
        <end position="336"/>
    </location>
</feature>
<dbReference type="AlphaFoldDB" id="A0A2H3E5Y9"/>
<accession>A0A2H3E5Y9</accession>
<feature type="compositionally biased region" description="Polar residues" evidence="1">
    <location>
        <begin position="294"/>
        <end position="306"/>
    </location>
</feature>
<sequence length="452" mass="49598">MQVTISLLPVSLSLVQIPRSRLSQLSHPVLHHILQPSHTFLNITCNEIELSLFADQDILPSFEPIARKDRQRRQRSRSGSNSSRKSVDALEPIEISYEKWSVLQIDSHSDQLDKSGARINELSALLADAGISILYQSSYMCDFIFVKESRLPEALSILSEAGFDLYSPNSPPASPTAKVLTRANSPDRLPAPPSPRQKSQSPHAGQVNVLTSDLTCVGLADDGAEQWSLKIVKLIAFPDLIKPSPTHKDSTCYPTPITPSSSSSDGGSDTDEDGYFSHSPSNSSPVTSMSNASRSTSDLLSTTPTMSFKPPSKHLISPLTPLRIDTTPLPQPAPPPPPPVPFFSFTRTSEGSSLTTDVHLLTALFPSHERYLISGFDDEAEEGEEEDSERLFKCLQIDLRRFGLDKHGLVNRFSRVLEDAGINHMYSSTIKTANLLVEKKCALRAQALLRAC</sequence>
<dbReference type="SUPFAM" id="SSF55021">
    <property type="entry name" value="ACT-like"/>
    <property type="match status" value="1"/>
</dbReference>
<organism evidence="3 4">
    <name type="scientific">Armillaria gallica</name>
    <name type="common">Bulbous honey fungus</name>
    <name type="synonym">Armillaria bulbosa</name>
    <dbReference type="NCBI Taxonomy" id="47427"/>
    <lineage>
        <taxon>Eukaryota</taxon>
        <taxon>Fungi</taxon>
        <taxon>Dikarya</taxon>
        <taxon>Basidiomycota</taxon>
        <taxon>Agaricomycotina</taxon>
        <taxon>Agaricomycetes</taxon>
        <taxon>Agaricomycetidae</taxon>
        <taxon>Agaricales</taxon>
        <taxon>Marasmiineae</taxon>
        <taxon>Physalacriaceae</taxon>
        <taxon>Armillaria</taxon>
    </lineage>
</organism>
<feature type="region of interest" description="Disordered" evidence="1">
    <location>
        <begin position="174"/>
        <end position="205"/>
    </location>
</feature>
<dbReference type="PANTHER" id="PTHR31131:SF6">
    <property type="entry name" value="CASTOR ACT DOMAIN-CONTAINING PROTEIN"/>
    <property type="match status" value="1"/>
</dbReference>
<feature type="compositionally biased region" description="Low complexity" evidence="1">
    <location>
        <begin position="277"/>
        <end position="293"/>
    </location>
</feature>
<evidence type="ECO:0000256" key="1">
    <source>
        <dbReference type="SAM" id="MobiDB-lite"/>
    </source>
</evidence>
<feature type="domain" description="CASTOR ACT" evidence="2">
    <location>
        <begin position="97"/>
        <end position="160"/>
    </location>
</feature>
<dbReference type="Pfam" id="PF13840">
    <property type="entry name" value="ACT_7"/>
    <property type="match status" value="1"/>
</dbReference>
<feature type="compositionally biased region" description="Low complexity" evidence="1">
    <location>
        <begin position="254"/>
        <end position="267"/>
    </location>
</feature>
<reference evidence="4" key="1">
    <citation type="journal article" date="2017" name="Nat. Ecol. Evol.">
        <title>Genome expansion and lineage-specific genetic innovations in the forest pathogenic fungi Armillaria.</title>
        <authorList>
            <person name="Sipos G."/>
            <person name="Prasanna A.N."/>
            <person name="Walter M.C."/>
            <person name="O'Connor E."/>
            <person name="Balint B."/>
            <person name="Krizsan K."/>
            <person name="Kiss B."/>
            <person name="Hess J."/>
            <person name="Varga T."/>
            <person name="Slot J."/>
            <person name="Riley R."/>
            <person name="Boka B."/>
            <person name="Rigling D."/>
            <person name="Barry K."/>
            <person name="Lee J."/>
            <person name="Mihaltcheva S."/>
            <person name="LaButti K."/>
            <person name="Lipzen A."/>
            <person name="Waldron R."/>
            <person name="Moloney N.M."/>
            <person name="Sperisen C."/>
            <person name="Kredics L."/>
            <person name="Vagvoelgyi C."/>
            <person name="Patrignani A."/>
            <person name="Fitzpatrick D."/>
            <person name="Nagy I."/>
            <person name="Doyle S."/>
            <person name="Anderson J.B."/>
            <person name="Grigoriev I.V."/>
            <person name="Gueldener U."/>
            <person name="Muensterkoetter M."/>
            <person name="Nagy L.G."/>
        </authorList>
    </citation>
    <scope>NUCLEOTIDE SEQUENCE [LARGE SCALE GENOMIC DNA]</scope>
    <source>
        <strain evidence="4">Ar21-2</strain>
    </source>
</reference>
<dbReference type="InParanoid" id="A0A2H3E5Y9"/>
<dbReference type="GO" id="GO:0046394">
    <property type="term" value="P:carboxylic acid biosynthetic process"/>
    <property type="evidence" value="ECO:0007669"/>
    <property type="project" value="UniProtKB-ARBA"/>
</dbReference>
<keyword evidence="4" id="KW-1185">Reference proteome</keyword>
<dbReference type="OrthoDB" id="58529at2759"/>
<evidence type="ECO:0000259" key="2">
    <source>
        <dbReference type="Pfam" id="PF13840"/>
    </source>
</evidence>
<dbReference type="InterPro" id="IPR027795">
    <property type="entry name" value="CASTOR_ACT_dom"/>
</dbReference>
<evidence type="ECO:0000313" key="4">
    <source>
        <dbReference type="Proteomes" id="UP000217790"/>
    </source>
</evidence>
<dbReference type="Gene3D" id="3.30.2130.10">
    <property type="entry name" value="VC0802-like"/>
    <property type="match status" value="2"/>
</dbReference>
<protein>
    <recommendedName>
        <fullName evidence="2">CASTOR ACT domain-containing protein</fullName>
    </recommendedName>
</protein>
<feature type="compositionally biased region" description="Polar residues" evidence="1">
    <location>
        <begin position="196"/>
        <end position="205"/>
    </location>
</feature>
<dbReference type="OMA" id="HMYSSTY"/>
<dbReference type="InterPro" id="IPR051719">
    <property type="entry name" value="CASTOR_mTORC1"/>
</dbReference>
<proteinExistence type="predicted"/>
<evidence type="ECO:0000313" key="3">
    <source>
        <dbReference type="EMBL" id="PBL02850.1"/>
    </source>
</evidence>
<dbReference type="PANTHER" id="PTHR31131">
    <property type="entry name" value="CHROMOSOME 1, WHOLE GENOME SHOTGUN SEQUENCE"/>
    <property type="match status" value="1"/>
</dbReference>
<dbReference type="InterPro" id="IPR045865">
    <property type="entry name" value="ACT-like_dom_sf"/>
</dbReference>